<reference evidence="2 3" key="1">
    <citation type="submission" date="2019-10" db="EMBL/GenBank/DDBJ databases">
        <title>The completed genome of Lactobacillus harbinensis M1.</title>
        <authorList>
            <person name="Zheng Y."/>
        </authorList>
    </citation>
    <scope>NUCLEOTIDE SEQUENCE [LARGE SCALE GENOMIC DNA]</scope>
    <source>
        <strain evidence="2 3">M1</strain>
    </source>
</reference>
<organism evidence="2 3">
    <name type="scientific">Schleiferilactobacillus harbinensis</name>
    <dbReference type="NCBI Taxonomy" id="304207"/>
    <lineage>
        <taxon>Bacteria</taxon>
        <taxon>Bacillati</taxon>
        <taxon>Bacillota</taxon>
        <taxon>Bacilli</taxon>
        <taxon>Lactobacillales</taxon>
        <taxon>Lactobacillaceae</taxon>
        <taxon>Schleiferilactobacillus</taxon>
    </lineage>
</organism>
<evidence type="ECO:0000256" key="1">
    <source>
        <dbReference type="ARBA" id="ARBA00022490"/>
    </source>
</evidence>
<name>A0A5P8Q5H0_9LACO</name>
<dbReference type="Pfam" id="PF09902">
    <property type="entry name" value="DUF2129"/>
    <property type="match status" value="1"/>
</dbReference>
<sequence>MSVVLNKLNGNASKKGGEPVPKQNEAIPAPRTGITVWLYSAKQARKLRRFGLVYYVSERMKYAVLYVDSEAAARTIQQLQKQRFVRNVSVSPHGTIATEYTHQLIGERKEDDD</sequence>
<dbReference type="Proteomes" id="UP000326779">
    <property type="component" value="Chromosome"/>
</dbReference>
<evidence type="ECO:0000313" key="3">
    <source>
        <dbReference type="Proteomes" id="UP000326779"/>
    </source>
</evidence>
<protein>
    <submittedName>
        <fullName evidence="2">DUF2129 domain-containing protein</fullName>
    </submittedName>
</protein>
<dbReference type="KEGG" id="lhb:D1010_08130"/>
<proteinExistence type="predicted"/>
<dbReference type="AlphaFoldDB" id="A0A5P8Q5H0"/>
<accession>A0A5P8Q5H0</accession>
<evidence type="ECO:0000313" key="2">
    <source>
        <dbReference type="EMBL" id="QFR23368.1"/>
    </source>
</evidence>
<dbReference type="InterPro" id="IPR016979">
    <property type="entry name" value="DUF2129"/>
</dbReference>
<gene>
    <name evidence="2" type="ORF">D1010_08130</name>
</gene>
<keyword evidence="1" id="KW-0963">Cytoplasm</keyword>
<dbReference type="EMBL" id="CP045143">
    <property type="protein sequence ID" value="QFR23368.1"/>
    <property type="molecule type" value="Genomic_DNA"/>
</dbReference>